<dbReference type="Proteomes" id="UP000030697">
    <property type="component" value="Unassembled WGS sequence"/>
</dbReference>
<feature type="transmembrane region" description="Helical" evidence="3">
    <location>
        <begin position="1111"/>
        <end position="1134"/>
    </location>
</feature>
<organism evidence="4 5">
    <name type="scientific">Plasmodium falciparum UGT5.1</name>
    <dbReference type="NCBI Taxonomy" id="1237627"/>
    <lineage>
        <taxon>Eukaryota</taxon>
        <taxon>Sar</taxon>
        <taxon>Alveolata</taxon>
        <taxon>Apicomplexa</taxon>
        <taxon>Aconoidasida</taxon>
        <taxon>Haemosporida</taxon>
        <taxon>Plasmodiidae</taxon>
        <taxon>Plasmodium</taxon>
        <taxon>Plasmodium (Laverania)</taxon>
    </lineage>
</organism>
<accession>W7JE00</accession>
<dbReference type="PANTHER" id="PTHR36812">
    <property type="entry name" value="NEUROFILAMENT TRIPLET M PROTEIN-LIKE PROTEIN"/>
    <property type="match status" value="1"/>
</dbReference>
<sequence length="1598" mass="191366">MNIICDEPYFIDNHNELFCPVNCPFISSNDVWKCIGICTSKEKCSLYNSSLTFADEETNKCLPCLVSGCIRCIKSTLKKGSKSFLSISDNLPNICLECIKGYRLSRDRTKCSLIYEEFITRSCGFLVLIFFLSFIFLFIYFYKNRDKINILLFKLAYQYRTLSKFRNNLIYGRPLYPLNMKLSKNDIGGIGLMLYFRYLTFLNFLSILFIVVSLFDVYLPFDELIQTYRNVESTTSLEKCKNLKNYISHNISPLIHMKNLDWMSLDMFNMTIRFKHHMIFSSFVRYILCMIITFIFIYNQRKFYNIKKNTSYCMMDYALSIANFSSSLSSHDIQNFFENLIKKKIIGISSCYDFYRQKDLVFNLIEEQIEWADFKMKLYRNYEEWKKENKKKIVSIYAKTNKNINVISQKEILNDNTISTNLINGNDINLYEGNDNYLIEKLQHLKRYELFPFYEVDIHTDDINFVNTNHSNDSKMFIQKSTFNSIQTIHMDSKNPWNIYNNNKMNNNNESIIFSEKLLYDHPLILNKEWNEEMKKLKYSPYYKNDDTNYNDKNYDHEYHDNKYYNDNIYNDMYYNDNIYNDMYYNNNIYNDMYYNNNIYNDNIYNNSGRNSTADKNIILNEKKNNFHMEDYFFKDISNKLFDLCSKEYKNISKKKKNILNDYIRKSIFSYFQTKIDQDNRVRNGYIPFCMCNNTEGLFLKRDLSKDMKVVRNIKCCNKAYVIFKTTKDLNLAYSIINKYIEKIEKKKKKIKKKNKTKKEKMTKEKMTNDKMTNDKMTNDKMTNDKMTNDKMTNDKIMTNDKMTNDKMTNDKMTNDKMTNDKMTNDKITKEKKIKDKMINVLNKGKYKLYSFLFSPILFLKNLFNDEKIHNNITYKLLSNNNSNNNNILWNNKINDKKIYNEINIKWENKKPKGRIQNNLFLFFQNNPFQVNKCDVEPIDITWQNISNNTFIIPIMIIKITMSILILFFLILLWSIIFYGPYAIYALHHASIIEKQKKQEILFNVLISLILGIFIGFGNFLLTFLTTLIGNFMKFDKKQSTDSFVFCVNSIFQLLNFLLNVLITHLTNAGGDNKIRSFFLFFPNHLFVHLKSKNIILGEEYSFGRSLNYNIIPFITLFPTLFSFFGIYILPFLYKSMLILFCSNTTIKKAEKLIQCPECNLHYRYSEAVISFTVTLLLFFFTHDKYNTSFTYVLLFLSYLFIKYRDTYLFLRETKITYYYNTFLFDTVIAFWSLPTGILAILPFYWMWRSHKTSILTIVSVFFAHIFIYFIICNAIRKNLNENISMNDVSYHEVAQMKAYNWFNTNPVYVLKQYSKKRGVQHPTNSYHKNEKNEKNEKDIMEFKMKKDPTTKNDKSKKYNFLDSYRSIFFNQEIKPKERETHDTIIKMDDLQNSGDIQNMSYHILDTFNSKNNYDKNKDHFNQRELKKKQGSNKQISRNIKSSDDYNIYMQNNNNENYSDDNTTNIPYTYKTKNKNSIEYKIKNEYLSDDFIIRNRKGNKNIFNNIKSDYGNKFVRIKRKNIKQNKKKRLRNKTSKINRPRQKDLIYYVIGKEYLQGDRFANYTKDYNELYDFIYRIYLSLSSTAYKIKMFPLLAKRK</sequence>
<feature type="transmembrane region" description="Helical" evidence="3">
    <location>
        <begin position="1161"/>
        <end position="1180"/>
    </location>
</feature>
<protein>
    <submittedName>
        <fullName evidence="4">Uncharacterized protein</fullName>
    </submittedName>
</protein>
<keyword evidence="1" id="KW-0175">Coiled coil</keyword>
<feature type="region of interest" description="Disordered" evidence="2">
    <location>
        <begin position="771"/>
        <end position="821"/>
    </location>
</feature>
<dbReference type="PANTHER" id="PTHR36812:SF9">
    <property type="entry name" value="MYB-LIKE PROTEIN X ISOFORM X1"/>
    <property type="match status" value="1"/>
</dbReference>
<dbReference type="OrthoDB" id="364645at2759"/>
<keyword evidence="3" id="KW-1133">Transmembrane helix</keyword>
<feature type="transmembrane region" description="Helical" evidence="3">
    <location>
        <begin position="278"/>
        <end position="298"/>
    </location>
</feature>
<feature type="transmembrane region" description="Helical" evidence="3">
    <location>
        <begin position="1186"/>
        <end position="1202"/>
    </location>
</feature>
<evidence type="ECO:0000313" key="4">
    <source>
        <dbReference type="EMBL" id="EWC77177.1"/>
    </source>
</evidence>
<reference evidence="4 5" key="1">
    <citation type="submission" date="2013-02" db="EMBL/GenBank/DDBJ databases">
        <title>The Genome Sequence of Plasmodium falciparum UGT5.1.</title>
        <authorList>
            <consortium name="The Broad Institute Genome Sequencing Platform"/>
            <consortium name="The Broad Institute Genome Sequencing Center for Infectious Disease"/>
            <person name="Neafsey D."/>
            <person name="Cheeseman I."/>
            <person name="Volkman S."/>
            <person name="Adams J."/>
            <person name="Walker B."/>
            <person name="Young S.K."/>
            <person name="Zeng Q."/>
            <person name="Gargeya S."/>
            <person name="Fitzgerald M."/>
            <person name="Haas B."/>
            <person name="Abouelleil A."/>
            <person name="Alvarado L."/>
            <person name="Arachchi H.M."/>
            <person name="Berlin A.M."/>
            <person name="Chapman S.B."/>
            <person name="Dewar J."/>
            <person name="Goldberg J."/>
            <person name="Griggs A."/>
            <person name="Gujja S."/>
            <person name="Hansen M."/>
            <person name="Howarth C."/>
            <person name="Imamovic A."/>
            <person name="Larimer J."/>
            <person name="McCowan C."/>
            <person name="Murphy C."/>
            <person name="Neiman D."/>
            <person name="Pearson M."/>
            <person name="Priest M."/>
            <person name="Roberts A."/>
            <person name="Saif S."/>
            <person name="Shea T."/>
            <person name="Sisk P."/>
            <person name="Sykes S."/>
            <person name="Wortman J."/>
            <person name="Nusbaum C."/>
            <person name="Birren B."/>
        </authorList>
    </citation>
    <scope>NUCLEOTIDE SEQUENCE [LARGE SCALE GENOMIC DNA]</scope>
    <source>
        <strain evidence="4 5">UGT5.1</strain>
    </source>
</reference>
<feature type="transmembrane region" description="Helical" evidence="3">
    <location>
        <begin position="118"/>
        <end position="142"/>
    </location>
</feature>
<keyword evidence="3" id="KW-0812">Transmembrane</keyword>
<feature type="coiled-coil region" evidence="1">
    <location>
        <begin position="737"/>
        <end position="764"/>
    </location>
</feature>
<evidence type="ECO:0000256" key="2">
    <source>
        <dbReference type="SAM" id="MobiDB-lite"/>
    </source>
</evidence>
<feature type="transmembrane region" description="Helical" evidence="3">
    <location>
        <begin position="1043"/>
        <end position="1063"/>
    </location>
</feature>
<feature type="transmembrane region" description="Helical" evidence="3">
    <location>
        <begin position="1223"/>
        <end position="1248"/>
    </location>
</feature>
<proteinExistence type="predicted"/>
<feature type="transmembrane region" description="Helical" evidence="3">
    <location>
        <begin position="1001"/>
        <end position="1023"/>
    </location>
</feature>
<evidence type="ECO:0000256" key="1">
    <source>
        <dbReference type="SAM" id="Coils"/>
    </source>
</evidence>
<keyword evidence="3" id="KW-0472">Membrane</keyword>
<feature type="transmembrane region" description="Helical" evidence="3">
    <location>
        <begin position="951"/>
        <end position="980"/>
    </location>
</feature>
<evidence type="ECO:0000256" key="3">
    <source>
        <dbReference type="SAM" id="Phobius"/>
    </source>
</evidence>
<name>W7JE00_PLAFA</name>
<feature type="transmembrane region" description="Helical" evidence="3">
    <location>
        <begin position="195"/>
        <end position="219"/>
    </location>
</feature>
<evidence type="ECO:0000313" key="5">
    <source>
        <dbReference type="Proteomes" id="UP000030697"/>
    </source>
</evidence>
<gene>
    <name evidence="4" type="ORF">C923_02173</name>
</gene>
<feature type="compositionally biased region" description="Basic and acidic residues" evidence="2">
    <location>
        <begin position="803"/>
        <end position="821"/>
    </location>
</feature>
<dbReference type="EMBL" id="KE124525">
    <property type="protein sequence ID" value="EWC77177.1"/>
    <property type="molecule type" value="Genomic_DNA"/>
</dbReference>
<feature type="compositionally biased region" description="Basic and acidic residues" evidence="2">
    <location>
        <begin position="771"/>
        <end position="794"/>
    </location>
</feature>
<feature type="transmembrane region" description="Helical" evidence="3">
    <location>
        <begin position="1254"/>
        <end position="1276"/>
    </location>
</feature>